<gene>
    <name evidence="9" type="ORF">BASA50_005248</name>
</gene>
<protein>
    <recommendedName>
        <fullName evidence="11">FIT family protein scs3</fullName>
    </recommendedName>
</protein>
<evidence type="ECO:0000256" key="8">
    <source>
        <dbReference type="SAM" id="Phobius"/>
    </source>
</evidence>
<evidence type="ECO:0000313" key="9">
    <source>
        <dbReference type="EMBL" id="KAH6596207.1"/>
    </source>
</evidence>
<dbReference type="EMBL" id="JAFCIX010000242">
    <property type="protein sequence ID" value="KAH6596207.1"/>
    <property type="molecule type" value="Genomic_DNA"/>
</dbReference>
<reference evidence="9 10" key="1">
    <citation type="submission" date="2021-02" db="EMBL/GenBank/DDBJ databases">
        <title>Variation within the Batrachochytrium salamandrivorans European outbreak.</title>
        <authorList>
            <person name="Kelly M."/>
            <person name="Pasmans F."/>
            <person name="Shea T.P."/>
            <person name="Munoz J.F."/>
            <person name="Carranza S."/>
            <person name="Cuomo C.A."/>
            <person name="Martel A."/>
        </authorList>
    </citation>
    <scope>NUCLEOTIDE SEQUENCE [LARGE SCALE GENOMIC DNA]</scope>
    <source>
        <strain evidence="9 10">AMFP18/2</strain>
    </source>
</reference>
<accession>A0ABQ8FDL3</accession>
<name>A0ABQ8FDL3_9FUNG</name>
<keyword evidence="7 8" id="KW-0472">Membrane</keyword>
<feature type="transmembrane region" description="Helical" evidence="8">
    <location>
        <begin position="47"/>
        <end position="65"/>
    </location>
</feature>
<dbReference type="Pfam" id="PF10261">
    <property type="entry name" value="FIT"/>
    <property type="match status" value="1"/>
</dbReference>
<keyword evidence="3" id="KW-0378">Hydrolase</keyword>
<keyword evidence="4" id="KW-0256">Endoplasmic reticulum</keyword>
<evidence type="ECO:0000256" key="1">
    <source>
        <dbReference type="ARBA" id="ARBA00004477"/>
    </source>
</evidence>
<evidence type="ECO:0000256" key="6">
    <source>
        <dbReference type="ARBA" id="ARBA00023098"/>
    </source>
</evidence>
<evidence type="ECO:0000313" key="10">
    <source>
        <dbReference type="Proteomes" id="UP001648503"/>
    </source>
</evidence>
<comment type="caution">
    <text evidence="9">The sequence shown here is derived from an EMBL/GenBank/DDBJ whole genome shotgun (WGS) entry which is preliminary data.</text>
</comment>
<evidence type="ECO:0008006" key="11">
    <source>
        <dbReference type="Google" id="ProtNLM"/>
    </source>
</evidence>
<keyword evidence="2 8" id="KW-0812">Transmembrane</keyword>
<keyword evidence="6" id="KW-0443">Lipid metabolism</keyword>
<evidence type="ECO:0000256" key="7">
    <source>
        <dbReference type="ARBA" id="ARBA00023136"/>
    </source>
</evidence>
<feature type="transmembrane region" description="Helical" evidence="8">
    <location>
        <begin position="236"/>
        <end position="257"/>
    </location>
</feature>
<comment type="subcellular location">
    <subcellularLocation>
        <location evidence="1">Endoplasmic reticulum membrane</location>
        <topology evidence="1">Multi-pass membrane protein</topology>
    </subcellularLocation>
</comment>
<evidence type="ECO:0000256" key="5">
    <source>
        <dbReference type="ARBA" id="ARBA00022989"/>
    </source>
</evidence>
<dbReference type="InterPro" id="IPR019388">
    <property type="entry name" value="FIT"/>
</dbReference>
<feature type="transmembrane region" description="Helical" evidence="8">
    <location>
        <begin position="203"/>
        <end position="230"/>
    </location>
</feature>
<keyword evidence="10" id="KW-1185">Reference proteome</keyword>
<proteinExistence type="predicted"/>
<dbReference type="PANTHER" id="PTHR23129:SF0">
    <property type="entry name" value="ACYL-COENZYME A DIPHOSPHATASE FITM2"/>
    <property type="match status" value="1"/>
</dbReference>
<sequence length="290" mass="31463">MLRPSQQHMCLLVAATVATGSLLHAFGTLASSDSVFASKTNPLNTVFAKYAWGWTSLPLLLFMILHASSSLSSGSTSSNTITTNAIRNAAARWIGATLYWALLTQWALGNPLLDRVLLATGDCRIPSSSSSTISANAFSIRQCKSMGGSLTGLDISGHCFLLVHAILLISEELRPYFSLHFDTSHSATTSIHSRTASHASRMVMSILAVILVTLAVIWWMMLLATCIYFHSFAETFPGTLLGMLYWAVLYVASARIYPDLLPVDFNNMDDHAAPLVDIAAVPHPKSKKRS</sequence>
<keyword evidence="5 8" id="KW-1133">Transmembrane helix</keyword>
<organism evidence="9 10">
    <name type="scientific">Batrachochytrium salamandrivorans</name>
    <dbReference type="NCBI Taxonomy" id="1357716"/>
    <lineage>
        <taxon>Eukaryota</taxon>
        <taxon>Fungi</taxon>
        <taxon>Fungi incertae sedis</taxon>
        <taxon>Chytridiomycota</taxon>
        <taxon>Chytridiomycota incertae sedis</taxon>
        <taxon>Chytridiomycetes</taxon>
        <taxon>Rhizophydiales</taxon>
        <taxon>Rhizophydiales incertae sedis</taxon>
        <taxon>Batrachochytrium</taxon>
    </lineage>
</organism>
<dbReference type="Proteomes" id="UP001648503">
    <property type="component" value="Unassembled WGS sequence"/>
</dbReference>
<evidence type="ECO:0000256" key="3">
    <source>
        <dbReference type="ARBA" id="ARBA00022801"/>
    </source>
</evidence>
<evidence type="ECO:0000256" key="2">
    <source>
        <dbReference type="ARBA" id="ARBA00022692"/>
    </source>
</evidence>
<dbReference type="PANTHER" id="PTHR23129">
    <property type="entry name" value="ACYL-COENZYME A DIPHOSPHATASE FITM2"/>
    <property type="match status" value="1"/>
</dbReference>
<evidence type="ECO:0000256" key="4">
    <source>
        <dbReference type="ARBA" id="ARBA00022824"/>
    </source>
</evidence>